<feature type="domain" description="MOSC" evidence="1">
    <location>
        <begin position="43"/>
        <end position="181"/>
    </location>
</feature>
<proteinExistence type="predicted"/>
<dbReference type="GO" id="GO:0003824">
    <property type="term" value="F:catalytic activity"/>
    <property type="evidence" value="ECO:0007669"/>
    <property type="project" value="InterPro"/>
</dbReference>
<reference evidence="3 4" key="1">
    <citation type="submission" date="2020-07" db="EMBL/GenBank/DDBJ databases">
        <title>Sequencing the genomes of 1000 actinobacteria strains.</title>
        <authorList>
            <person name="Klenk H.-P."/>
        </authorList>
    </citation>
    <scope>NUCLEOTIDE SEQUENCE [LARGE SCALE GENOMIC DNA]</scope>
    <source>
        <strain evidence="3 4">DSM 24482</strain>
    </source>
</reference>
<dbReference type="Pfam" id="PF03473">
    <property type="entry name" value="MOSC"/>
    <property type="match status" value="1"/>
</dbReference>
<dbReference type="PANTHER" id="PTHR30212">
    <property type="entry name" value="PROTEIN YIIM"/>
    <property type="match status" value="1"/>
</dbReference>
<dbReference type="GO" id="GO:0030151">
    <property type="term" value="F:molybdenum ion binding"/>
    <property type="evidence" value="ECO:0007669"/>
    <property type="project" value="InterPro"/>
</dbReference>
<dbReference type="Gene3D" id="2.40.33.20">
    <property type="entry name" value="PK beta-barrel domain-like"/>
    <property type="match status" value="1"/>
</dbReference>
<protein>
    <submittedName>
        <fullName evidence="3">MOSC domain-containing protein YiiM</fullName>
    </submittedName>
</protein>
<dbReference type="RefSeq" id="WP_140457529.1">
    <property type="nucleotide sequence ID" value="NZ_BAABFI010000018.1"/>
</dbReference>
<dbReference type="AlphaFoldDB" id="A0A7Y9FEC0"/>
<reference evidence="2 5" key="2">
    <citation type="submission" date="2021-01" db="EMBL/GenBank/DDBJ databases">
        <title>Whole genome shotgun sequence of Cellulomonas oligotrophica NBRC 109435.</title>
        <authorList>
            <person name="Komaki H."/>
            <person name="Tamura T."/>
        </authorList>
    </citation>
    <scope>NUCLEOTIDE SEQUENCE [LARGE SCALE GENOMIC DNA]</scope>
    <source>
        <strain evidence="2 5">NBRC 109435</strain>
    </source>
</reference>
<evidence type="ECO:0000313" key="2">
    <source>
        <dbReference type="EMBL" id="GIG31216.1"/>
    </source>
</evidence>
<dbReference type="EMBL" id="BONN01000001">
    <property type="protein sequence ID" value="GIG31216.1"/>
    <property type="molecule type" value="Genomic_DNA"/>
</dbReference>
<keyword evidence="5" id="KW-1185">Reference proteome</keyword>
<dbReference type="Proteomes" id="UP000577956">
    <property type="component" value="Unassembled WGS sequence"/>
</dbReference>
<evidence type="ECO:0000313" key="5">
    <source>
        <dbReference type="Proteomes" id="UP000618382"/>
    </source>
</evidence>
<gene>
    <name evidence="3" type="ORF">BKA21_001327</name>
    <name evidence="2" type="ORF">Col01nite_03750</name>
</gene>
<evidence type="ECO:0000313" key="3">
    <source>
        <dbReference type="EMBL" id="NYD85778.1"/>
    </source>
</evidence>
<comment type="caution">
    <text evidence="3">The sequence shown here is derived from an EMBL/GenBank/DDBJ whole genome shotgun (WGS) entry which is preliminary data.</text>
</comment>
<sequence length="196" mass="20873">MTPEPAPPAPAPPAVTGTVVAACVVHALRPDESPEGVTAIDKRPVEGPVRVGAYGLRGDVQASRRHHGGLDKAVYAYGEGDARHWADELGRELPPGWFGENLRVAGLDPTTARIGDRWHVGAHVVLEVTGPRRPCATFARWVGGADERGWVRRFTEAGRVGAYLRVVQGGDVTAGDRVVVEPAPQDAPTVEDVFRG</sequence>
<dbReference type="EMBL" id="JACCBK010000001">
    <property type="protein sequence ID" value="NYD85778.1"/>
    <property type="molecule type" value="Genomic_DNA"/>
</dbReference>
<evidence type="ECO:0000259" key="1">
    <source>
        <dbReference type="PROSITE" id="PS51340"/>
    </source>
</evidence>
<evidence type="ECO:0000313" key="4">
    <source>
        <dbReference type="Proteomes" id="UP000577956"/>
    </source>
</evidence>
<organism evidence="3 4">
    <name type="scientific">Cellulomonas oligotrophica</name>
    <dbReference type="NCBI Taxonomy" id="931536"/>
    <lineage>
        <taxon>Bacteria</taxon>
        <taxon>Bacillati</taxon>
        <taxon>Actinomycetota</taxon>
        <taxon>Actinomycetes</taxon>
        <taxon>Micrococcales</taxon>
        <taxon>Cellulomonadaceae</taxon>
        <taxon>Cellulomonas</taxon>
    </lineage>
</organism>
<dbReference type="Proteomes" id="UP000618382">
    <property type="component" value="Unassembled WGS sequence"/>
</dbReference>
<accession>A0A7Y9FEC0</accession>
<dbReference type="InterPro" id="IPR052353">
    <property type="entry name" value="Benzoxazolinone_Detox_Enz"/>
</dbReference>
<name>A0A7Y9FEC0_9CELL</name>
<dbReference type="InterPro" id="IPR011037">
    <property type="entry name" value="Pyrv_Knase-like_insert_dom_sf"/>
</dbReference>
<dbReference type="PROSITE" id="PS51340">
    <property type="entry name" value="MOSC"/>
    <property type="match status" value="1"/>
</dbReference>
<dbReference type="GO" id="GO:0030170">
    <property type="term" value="F:pyridoxal phosphate binding"/>
    <property type="evidence" value="ECO:0007669"/>
    <property type="project" value="InterPro"/>
</dbReference>
<dbReference type="SUPFAM" id="SSF50800">
    <property type="entry name" value="PK beta-barrel domain-like"/>
    <property type="match status" value="1"/>
</dbReference>
<dbReference type="InterPro" id="IPR005302">
    <property type="entry name" value="MoCF_Sase_C"/>
</dbReference>
<dbReference type="PANTHER" id="PTHR30212:SF2">
    <property type="entry name" value="PROTEIN YIIM"/>
    <property type="match status" value="1"/>
</dbReference>